<feature type="domain" description="HTH gntR-type" evidence="4">
    <location>
        <begin position="16"/>
        <end position="84"/>
    </location>
</feature>
<dbReference type="SUPFAM" id="SSF46785">
    <property type="entry name" value="Winged helix' DNA-binding domain"/>
    <property type="match status" value="1"/>
</dbReference>
<evidence type="ECO:0000313" key="6">
    <source>
        <dbReference type="Proteomes" id="UP000245754"/>
    </source>
</evidence>
<dbReference type="Gene3D" id="1.10.10.10">
    <property type="entry name" value="Winged helix-like DNA-binding domain superfamily/Winged helix DNA-binding domain"/>
    <property type="match status" value="1"/>
</dbReference>
<dbReference type="Pfam" id="PF00392">
    <property type="entry name" value="GntR"/>
    <property type="match status" value="1"/>
</dbReference>
<comment type="caution">
    <text evidence="5">The sequence shown here is derived from an EMBL/GenBank/DDBJ whole genome shotgun (WGS) entry which is preliminary data.</text>
</comment>
<accession>A0A316ETA8</accession>
<evidence type="ECO:0000256" key="1">
    <source>
        <dbReference type="ARBA" id="ARBA00023015"/>
    </source>
</evidence>
<keyword evidence="3" id="KW-0804">Transcription</keyword>
<dbReference type="PANTHER" id="PTHR43537:SF5">
    <property type="entry name" value="UXU OPERON TRANSCRIPTIONAL REGULATOR"/>
    <property type="match status" value="1"/>
</dbReference>
<organism evidence="5 6">
    <name type="scientific">Cupriavidus plantarum</name>
    <dbReference type="NCBI Taxonomy" id="942865"/>
    <lineage>
        <taxon>Bacteria</taxon>
        <taxon>Pseudomonadati</taxon>
        <taxon>Pseudomonadota</taxon>
        <taxon>Betaproteobacteria</taxon>
        <taxon>Burkholderiales</taxon>
        <taxon>Burkholderiaceae</taxon>
        <taxon>Cupriavidus</taxon>
    </lineage>
</organism>
<dbReference type="GO" id="GO:0003677">
    <property type="term" value="F:DNA binding"/>
    <property type="evidence" value="ECO:0007669"/>
    <property type="project" value="UniProtKB-KW"/>
</dbReference>
<proteinExistence type="predicted"/>
<dbReference type="Pfam" id="PF07729">
    <property type="entry name" value="FCD"/>
    <property type="match status" value="1"/>
</dbReference>
<dbReference type="SUPFAM" id="SSF48008">
    <property type="entry name" value="GntR ligand-binding domain-like"/>
    <property type="match status" value="1"/>
</dbReference>
<gene>
    <name evidence="5" type="ORF">C7419_102128</name>
</gene>
<sequence length="258" mass="28649">MPKVSPSTEEQPTEKQELTSRTLADILSFIQKRAYDPGERLPSERELSERFGVGRGVVREALSVLENLRYLTRRPNSGVFLTATPERVSLETLSLFSELGISLTTDKLLEALEVRRIVEVQAVQLACQRRTDEDLAVLQDIVERFEVSIGGGSGGDSGVAPGAAPGGAEESTADLDYDFHMAIFNAAHNTVLTQMVHPFYLMSAHRRATFFADKTRSKASNRQHRELLDAIRRRDEAAAQRIMGEHIGRVETALQKLS</sequence>
<evidence type="ECO:0000256" key="2">
    <source>
        <dbReference type="ARBA" id="ARBA00023125"/>
    </source>
</evidence>
<reference evidence="5 6" key="1">
    <citation type="submission" date="2018-05" db="EMBL/GenBank/DDBJ databases">
        <title>Genomic Encyclopedia of Type Strains, Phase IV (KMG-V): Genome sequencing to study the core and pangenomes of soil and plant-associated prokaryotes.</title>
        <authorList>
            <person name="Whitman W."/>
        </authorList>
    </citation>
    <scope>NUCLEOTIDE SEQUENCE [LARGE SCALE GENOMIC DNA]</scope>
    <source>
        <strain evidence="5 6">SLV-132</strain>
    </source>
</reference>
<dbReference type="SMART" id="SM00345">
    <property type="entry name" value="HTH_GNTR"/>
    <property type="match status" value="1"/>
</dbReference>
<dbReference type="PRINTS" id="PR00035">
    <property type="entry name" value="HTHGNTR"/>
</dbReference>
<dbReference type="Proteomes" id="UP000245754">
    <property type="component" value="Unassembled WGS sequence"/>
</dbReference>
<keyword evidence="1" id="KW-0805">Transcription regulation</keyword>
<dbReference type="Gene3D" id="1.20.120.530">
    <property type="entry name" value="GntR ligand-binding domain-like"/>
    <property type="match status" value="1"/>
</dbReference>
<dbReference type="CDD" id="cd07377">
    <property type="entry name" value="WHTH_GntR"/>
    <property type="match status" value="1"/>
</dbReference>
<dbReference type="AlphaFoldDB" id="A0A316ETA8"/>
<evidence type="ECO:0000256" key="3">
    <source>
        <dbReference type="ARBA" id="ARBA00023163"/>
    </source>
</evidence>
<dbReference type="RefSeq" id="WP_109582957.1">
    <property type="nucleotide sequence ID" value="NZ_QGGT01000002.1"/>
</dbReference>
<keyword evidence="6" id="KW-1185">Reference proteome</keyword>
<protein>
    <submittedName>
        <fullName evidence="5">DNA-binding FadR family transcriptional regulator</fullName>
    </submittedName>
</protein>
<dbReference type="InterPro" id="IPR011711">
    <property type="entry name" value="GntR_C"/>
</dbReference>
<keyword evidence="2 5" id="KW-0238">DNA-binding</keyword>
<dbReference type="InterPro" id="IPR036388">
    <property type="entry name" value="WH-like_DNA-bd_sf"/>
</dbReference>
<dbReference type="PROSITE" id="PS50949">
    <property type="entry name" value="HTH_GNTR"/>
    <property type="match status" value="1"/>
</dbReference>
<evidence type="ECO:0000259" key="4">
    <source>
        <dbReference type="PROSITE" id="PS50949"/>
    </source>
</evidence>
<dbReference type="InterPro" id="IPR008920">
    <property type="entry name" value="TF_FadR/GntR_C"/>
</dbReference>
<evidence type="ECO:0000313" key="5">
    <source>
        <dbReference type="EMBL" id="PWK34855.1"/>
    </source>
</evidence>
<dbReference type="EMBL" id="QGGT01000002">
    <property type="protein sequence ID" value="PWK34855.1"/>
    <property type="molecule type" value="Genomic_DNA"/>
</dbReference>
<dbReference type="InterPro" id="IPR000524">
    <property type="entry name" value="Tscrpt_reg_HTH_GntR"/>
</dbReference>
<dbReference type="SMART" id="SM00895">
    <property type="entry name" value="FCD"/>
    <property type="match status" value="1"/>
</dbReference>
<dbReference type="PANTHER" id="PTHR43537">
    <property type="entry name" value="TRANSCRIPTIONAL REGULATOR, GNTR FAMILY"/>
    <property type="match status" value="1"/>
</dbReference>
<name>A0A316ETA8_9BURK</name>
<dbReference type="InterPro" id="IPR036390">
    <property type="entry name" value="WH_DNA-bd_sf"/>
</dbReference>
<dbReference type="GO" id="GO:0003700">
    <property type="term" value="F:DNA-binding transcription factor activity"/>
    <property type="evidence" value="ECO:0007669"/>
    <property type="project" value="InterPro"/>
</dbReference>